<dbReference type="EMBL" id="KK785445">
    <property type="protein sequence ID" value="KDO42700.1"/>
    <property type="molecule type" value="Genomic_DNA"/>
</dbReference>
<evidence type="ECO:0000259" key="2">
    <source>
        <dbReference type="Pfam" id="PF11883"/>
    </source>
</evidence>
<dbReference type="Pfam" id="PF11883">
    <property type="entry name" value="DUF3403"/>
    <property type="match status" value="1"/>
</dbReference>
<protein>
    <recommendedName>
        <fullName evidence="2">S-locus receptor kinase C-terminal domain-containing protein</fullName>
    </recommendedName>
</protein>
<accession>A0A067DMC6</accession>
<dbReference type="Proteomes" id="UP000027120">
    <property type="component" value="Unassembled WGS sequence"/>
</dbReference>
<dbReference type="AlphaFoldDB" id="A0A067DMC6"/>
<evidence type="ECO:0000256" key="1">
    <source>
        <dbReference type="SAM" id="MobiDB-lite"/>
    </source>
</evidence>
<proteinExistence type="predicted"/>
<dbReference type="STRING" id="2711.A0A067DMC6"/>
<evidence type="ECO:0000313" key="3">
    <source>
        <dbReference type="EMBL" id="KDO42700.1"/>
    </source>
</evidence>
<feature type="region of interest" description="Disordered" evidence="1">
    <location>
        <begin position="21"/>
        <end position="51"/>
    </location>
</feature>
<feature type="domain" description="S-locus receptor kinase C-terminal" evidence="2">
    <location>
        <begin position="18"/>
        <end position="64"/>
    </location>
</feature>
<reference evidence="3 4" key="1">
    <citation type="submission" date="2014-04" db="EMBL/GenBank/DDBJ databases">
        <authorList>
            <consortium name="International Citrus Genome Consortium"/>
            <person name="Gmitter F."/>
            <person name="Chen C."/>
            <person name="Farmerie W."/>
            <person name="Harkins T."/>
            <person name="Desany B."/>
            <person name="Mohiuddin M."/>
            <person name="Kodira C."/>
            <person name="Borodovsky M."/>
            <person name="Lomsadze A."/>
            <person name="Burns P."/>
            <person name="Jenkins J."/>
            <person name="Prochnik S."/>
            <person name="Shu S."/>
            <person name="Chapman J."/>
            <person name="Pitluck S."/>
            <person name="Schmutz J."/>
            <person name="Rokhsar D."/>
        </authorList>
    </citation>
    <scope>NUCLEOTIDE SEQUENCE</scope>
</reference>
<dbReference type="InterPro" id="IPR021820">
    <property type="entry name" value="S-locus_recpt_kinase_C"/>
</dbReference>
<feature type="non-terminal residue" evidence="3">
    <location>
        <position position="1"/>
    </location>
</feature>
<keyword evidence="4" id="KW-1185">Reference proteome</keyword>
<feature type="compositionally biased region" description="Low complexity" evidence="1">
    <location>
        <begin position="32"/>
        <end position="51"/>
    </location>
</feature>
<organism evidence="3 4">
    <name type="scientific">Citrus sinensis</name>
    <name type="common">Sweet orange</name>
    <name type="synonym">Citrus aurantium var. sinensis</name>
    <dbReference type="NCBI Taxonomy" id="2711"/>
    <lineage>
        <taxon>Eukaryota</taxon>
        <taxon>Viridiplantae</taxon>
        <taxon>Streptophyta</taxon>
        <taxon>Embryophyta</taxon>
        <taxon>Tracheophyta</taxon>
        <taxon>Spermatophyta</taxon>
        <taxon>Magnoliopsida</taxon>
        <taxon>eudicotyledons</taxon>
        <taxon>Gunneridae</taxon>
        <taxon>Pentapetalae</taxon>
        <taxon>rosids</taxon>
        <taxon>malvids</taxon>
        <taxon>Sapindales</taxon>
        <taxon>Rutaceae</taxon>
        <taxon>Aurantioideae</taxon>
        <taxon>Citrus</taxon>
    </lineage>
</organism>
<gene>
    <name evidence="3" type="ORF">CISIN_1g0461631mg</name>
</gene>
<evidence type="ECO:0000313" key="4">
    <source>
        <dbReference type="Proteomes" id="UP000027120"/>
    </source>
</evidence>
<sequence length="64" mass="6619">EDPADRPNMSSVAVMLASDTVPLPQPSQPAFSAGRSIARSGQSSSSDSKICSVNEVTLSDVSPR</sequence>
<dbReference type="GO" id="GO:0004674">
    <property type="term" value="F:protein serine/threonine kinase activity"/>
    <property type="evidence" value="ECO:0007669"/>
    <property type="project" value="InterPro"/>
</dbReference>
<name>A0A067DMC6_CITSI</name>